<dbReference type="Gene3D" id="1.25.40.10">
    <property type="entry name" value="Tetratricopeptide repeat domain"/>
    <property type="match status" value="1"/>
</dbReference>
<gene>
    <name evidence="1" type="ORF">J4P90_18825</name>
</gene>
<dbReference type="RefSeq" id="WP_208018653.1">
    <property type="nucleotide sequence ID" value="NZ_JAGDQJ010000022.1"/>
</dbReference>
<comment type="caution">
    <text evidence="1">The sequence shown here is derived from an EMBL/GenBank/DDBJ whole genome shotgun (WGS) entry which is preliminary data.</text>
</comment>
<dbReference type="InterPro" id="IPR027417">
    <property type="entry name" value="P-loop_NTPase"/>
</dbReference>
<dbReference type="Proteomes" id="UP000677611">
    <property type="component" value="Unassembled WGS sequence"/>
</dbReference>
<keyword evidence="2" id="KW-1185">Reference proteome</keyword>
<protein>
    <submittedName>
        <fullName evidence="1">GTP-binding protein</fullName>
    </submittedName>
</protein>
<dbReference type="Gene3D" id="3.40.50.300">
    <property type="entry name" value="P-loop containing nucleotide triphosphate hydrolases"/>
    <property type="match status" value="1"/>
</dbReference>
<organism evidence="1 2">
    <name type="scientific">Bacillus arachidis</name>
    <dbReference type="NCBI Taxonomy" id="2819290"/>
    <lineage>
        <taxon>Bacteria</taxon>
        <taxon>Bacillati</taxon>
        <taxon>Bacillota</taxon>
        <taxon>Bacilli</taxon>
        <taxon>Bacillales</taxon>
        <taxon>Bacillaceae</taxon>
        <taxon>Bacillus</taxon>
    </lineage>
</organism>
<dbReference type="SUPFAM" id="SSF52540">
    <property type="entry name" value="P-loop containing nucleoside triphosphate hydrolases"/>
    <property type="match status" value="1"/>
</dbReference>
<dbReference type="EMBL" id="JAGDQJ010000022">
    <property type="protein sequence ID" value="MBO1627250.1"/>
    <property type="molecule type" value="Genomic_DNA"/>
</dbReference>
<sequence>MTIEKQLIQKVYYETFLTEQGSVQAPQTLGEAYVNEAENEFSNIANIRFAQGEVYYHHKDFETAIFKWEKVNNDLSLWAKKNIADAYFELGLLSIAEEIYTSIQTDDITLTMEVSLQLLSLYIEQNRLGLAFKVISEAVAFQPDYPNITAIARSFYEKQQDWNNAIDLAIHEGIRTKSLHWFEILTSYVNQGFTKQMKPKYFYEALKVLYTIDSDQFKQLISSFWKIYQDESTNLVWIQTINHLFLHIEVDSYDSWDEIVTLYQETYCELITGKYLMHELQELIPDLLTNWFSLTKAEHSLFVSAATLAWNEISPKSLDTLLVKSAETLLSSSTIYNTVELEKTANLFETIVVWAEKNDVDLGHSYTWLVRELSDINVQQILVTGTNDDSKSAFINSILGERILKNPSRAAIAFKDNAQTEITELTDLTIRNTSNLDEFYEMIAVPPKSESEQKCIEFKLPCRFLRKNKFSFIVTPGFDGNDNKETTNLEYLHVSDNLLYILNVSSPLLDEEINTLLYIREQIPTLQVHFVLNTIDTILTDETANKTLTETESKIRVHFPNARVFPYSSLDENNGQLSDLTESITSTFTNRDIKTERIEKLLWFIQKTITYLLNERVQLENTLVKSIRWNKHILVKLNGFINNLTAIEKDKTRSITDSYRLTKDEIIHDLHNQIPELLQSCSDLIQEDSDFKQVHEELNAAMNERIQKHLQQMILPKFTHSIQEWIEKAHNEFIQSQSYLDEMSETFNNLYEEERMKLPCDFQLLDDWRRDVARMTNRINVGDVNILLRFTPTQFLLKSAGKLFGNMQKNQSMLYNKYKNYIETEDYTEVTTTISEQFFLQFELFESALERDIMMFFKEPLSILKQTVEAAHLEIEQDESTLTKLRTNPETYHDPLTLFKLQLLQYKFMLNKNSNNGSTSSSRLIIDETPIV</sequence>
<evidence type="ECO:0000313" key="2">
    <source>
        <dbReference type="Proteomes" id="UP000677611"/>
    </source>
</evidence>
<evidence type="ECO:0000313" key="1">
    <source>
        <dbReference type="EMBL" id="MBO1627250.1"/>
    </source>
</evidence>
<dbReference type="PANTHER" id="PTHR43681">
    <property type="entry name" value="TRANSMEMBRANE GTPASE FZO"/>
    <property type="match status" value="1"/>
</dbReference>
<name>A0ABS3P2D1_9BACI</name>
<dbReference type="SUPFAM" id="SSF48452">
    <property type="entry name" value="TPR-like"/>
    <property type="match status" value="1"/>
</dbReference>
<dbReference type="InterPro" id="IPR051943">
    <property type="entry name" value="TRAFAC_Dynamin-like_GTPase"/>
</dbReference>
<dbReference type="InterPro" id="IPR011990">
    <property type="entry name" value="TPR-like_helical_dom_sf"/>
</dbReference>
<dbReference type="PANTHER" id="PTHR43681:SF1">
    <property type="entry name" value="SARCALUMENIN"/>
    <property type="match status" value="1"/>
</dbReference>
<reference evidence="1 2" key="1">
    <citation type="submission" date="2021-03" db="EMBL/GenBank/DDBJ databases">
        <title>Identification of novel Bacillus strains.</title>
        <authorList>
            <person name="Xiao Z."/>
            <person name="Li Y."/>
            <person name="Shen J."/>
        </authorList>
    </citation>
    <scope>NUCLEOTIDE SEQUENCE [LARGE SCALE GENOMIC DNA]</scope>
    <source>
        <strain evidence="1 2">SY8</strain>
    </source>
</reference>
<proteinExistence type="predicted"/>
<accession>A0ABS3P2D1</accession>